<evidence type="ECO:0008006" key="3">
    <source>
        <dbReference type="Google" id="ProtNLM"/>
    </source>
</evidence>
<reference evidence="1 2" key="1">
    <citation type="submission" date="2018-06" db="EMBL/GenBank/DDBJ databases">
        <title>Comparative genomics reveals the genomic features of Rhizophagus irregularis, R. cerebriforme, R. diaphanum and Gigaspora rosea, and their symbiotic lifestyle signature.</title>
        <authorList>
            <person name="Morin E."/>
            <person name="San Clemente H."/>
            <person name="Chen E.C.H."/>
            <person name="De La Providencia I."/>
            <person name="Hainaut M."/>
            <person name="Kuo A."/>
            <person name="Kohler A."/>
            <person name="Murat C."/>
            <person name="Tang N."/>
            <person name="Roy S."/>
            <person name="Loubradou J."/>
            <person name="Henrissat B."/>
            <person name="Grigoriev I.V."/>
            <person name="Corradi N."/>
            <person name="Roux C."/>
            <person name="Martin F.M."/>
        </authorList>
    </citation>
    <scope>NUCLEOTIDE SEQUENCE [LARGE SCALE GENOMIC DNA]</scope>
    <source>
        <strain evidence="1 2">DAOM 227022</strain>
    </source>
</reference>
<comment type="caution">
    <text evidence="1">The sequence shown here is derived from an EMBL/GenBank/DDBJ whole genome shotgun (WGS) entry which is preliminary data.</text>
</comment>
<sequence>MNNDRTDKKFSVVKSQKNPKAFSNHNNNNYGDQQLWIKIDLREIRFHPSGDIIKKFQCRQVELLFKYTSHELAINLIEDREINEIRIHLNQVIGFRIIQNKYIEIGFQKDFNRAYFIHLKNNQNSNAVRMTQKDPTNGCMKDVTKITFTPCEKVHPMTIFMFEIGIKKWAPRLTESKDNNDEIQINEDLIIEDGPSSPSEPPSYTSEYFITCNFLTFTRAIRVSAEITFADLLKEINKRLECEIHSFNYRENNDGEMITVENDGDWNIAKMRFRKQKTSCFEVCAMKI</sequence>
<dbReference type="OrthoDB" id="2390124at2759"/>
<evidence type="ECO:0000313" key="2">
    <source>
        <dbReference type="Proteomes" id="UP000265703"/>
    </source>
</evidence>
<protein>
    <recommendedName>
        <fullName evidence="3">PB1 domain-containing protein</fullName>
    </recommendedName>
</protein>
<accession>A0A397T425</accession>
<organism evidence="1 2">
    <name type="scientific">Glomus cerebriforme</name>
    <dbReference type="NCBI Taxonomy" id="658196"/>
    <lineage>
        <taxon>Eukaryota</taxon>
        <taxon>Fungi</taxon>
        <taxon>Fungi incertae sedis</taxon>
        <taxon>Mucoromycota</taxon>
        <taxon>Glomeromycotina</taxon>
        <taxon>Glomeromycetes</taxon>
        <taxon>Glomerales</taxon>
        <taxon>Glomeraceae</taxon>
        <taxon>Glomus</taxon>
    </lineage>
</organism>
<keyword evidence="2" id="KW-1185">Reference proteome</keyword>
<gene>
    <name evidence="1" type="ORF">C1645_771174</name>
</gene>
<proteinExistence type="predicted"/>
<name>A0A397T425_9GLOM</name>
<dbReference type="EMBL" id="QKYT01000201">
    <property type="protein sequence ID" value="RIA89891.1"/>
    <property type="molecule type" value="Genomic_DNA"/>
</dbReference>
<evidence type="ECO:0000313" key="1">
    <source>
        <dbReference type="EMBL" id="RIA89891.1"/>
    </source>
</evidence>
<dbReference type="SUPFAM" id="SSF54277">
    <property type="entry name" value="CAD &amp; PB1 domains"/>
    <property type="match status" value="1"/>
</dbReference>
<dbReference type="AlphaFoldDB" id="A0A397T425"/>
<dbReference type="Proteomes" id="UP000265703">
    <property type="component" value="Unassembled WGS sequence"/>
</dbReference>
<dbReference type="Gene3D" id="3.10.20.90">
    <property type="entry name" value="Phosphatidylinositol 3-kinase Catalytic Subunit, Chain A, domain 1"/>
    <property type="match status" value="1"/>
</dbReference>